<dbReference type="EMBL" id="BARS01033358">
    <property type="protein sequence ID" value="GAG25059.1"/>
    <property type="molecule type" value="Genomic_DNA"/>
</dbReference>
<evidence type="ECO:0000313" key="1">
    <source>
        <dbReference type="EMBL" id="GAG25059.1"/>
    </source>
</evidence>
<protein>
    <submittedName>
        <fullName evidence="1">Uncharacterized protein</fullName>
    </submittedName>
</protein>
<sequence length="66" mass="8237">MEVNHGLRLRFKRFVDKEECRIYNVFERNAILREERAMVQREAQERAARLKGEIEYHNYRYYVLDD</sequence>
<dbReference type="Gene3D" id="1.10.287.610">
    <property type="entry name" value="Helix hairpin bin"/>
    <property type="match status" value="1"/>
</dbReference>
<reference evidence="1" key="1">
    <citation type="journal article" date="2014" name="Front. Microbiol.">
        <title>High frequency of phylogenetically diverse reductive dehalogenase-homologous genes in deep subseafloor sedimentary metagenomes.</title>
        <authorList>
            <person name="Kawai M."/>
            <person name="Futagami T."/>
            <person name="Toyoda A."/>
            <person name="Takaki Y."/>
            <person name="Nishi S."/>
            <person name="Hori S."/>
            <person name="Arai W."/>
            <person name="Tsubouchi T."/>
            <person name="Morono Y."/>
            <person name="Uchiyama I."/>
            <person name="Ito T."/>
            <person name="Fujiyama A."/>
            <person name="Inagaki F."/>
            <person name="Takami H."/>
        </authorList>
    </citation>
    <scope>NUCLEOTIDE SEQUENCE</scope>
    <source>
        <strain evidence="1">Expedition CK06-06</strain>
    </source>
</reference>
<name>X0W2P3_9ZZZZ</name>
<feature type="non-terminal residue" evidence="1">
    <location>
        <position position="66"/>
    </location>
</feature>
<comment type="caution">
    <text evidence="1">The sequence shown here is derived from an EMBL/GenBank/DDBJ whole genome shotgun (WGS) entry which is preliminary data.</text>
</comment>
<accession>X0W2P3</accession>
<gene>
    <name evidence="1" type="ORF">S01H1_51676</name>
</gene>
<proteinExistence type="predicted"/>
<dbReference type="AlphaFoldDB" id="X0W2P3"/>
<organism evidence="1">
    <name type="scientific">marine sediment metagenome</name>
    <dbReference type="NCBI Taxonomy" id="412755"/>
    <lineage>
        <taxon>unclassified sequences</taxon>
        <taxon>metagenomes</taxon>
        <taxon>ecological metagenomes</taxon>
    </lineage>
</organism>